<dbReference type="InterPro" id="IPR050723">
    <property type="entry name" value="CFA/CMAS"/>
</dbReference>
<keyword evidence="4" id="KW-0949">S-adenosyl-L-methionine</keyword>
<evidence type="ECO:0000259" key="6">
    <source>
        <dbReference type="SMART" id="SM00828"/>
    </source>
</evidence>
<keyword evidence="8" id="KW-1185">Reference proteome</keyword>
<dbReference type="GO" id="GO:0008168">
    <property type="term" value="F:methyltransferase activity"/>
    <property type="evidence" value="ECO:0007669"/>
    <property type="project" value="UniProtKB-KW"/>
</dbReference>
<feature type="domain" description="Polyketide synthase-like methyltransferase" evidence="6">
    <location>
        <begin position="167"/>
        <end position="369"/>
    </location>
</feature>
<evidence type="ECO:0000256" key="3">
    <source>
        <dbReference type="ARBA" id="ARBA00022679"/>
    </source>
</evidence>
<dbReference type="CDD" id="cd02440">
    <property type="entry name" value="AdoMet_MTases"/>
    <property type="match status" value="1"/>
</dbReference>
<reference evidence="7 8" key="1">
    <citation type="submission" date="2017-06" db="EMBL/GenBank/DDBJ databases">
        <title>Ant-infecting Ophiocordyceps genomes reveal a high diversity of potential behavioral manipulation genes and a possible major role for enterotoxins.</title>
        <authorList>
            <person name="De Bekker C."/>
            <person name="Evans H.C."/>
            <person name="Brachmann A."/>
            <person name="Hughes D.P."/>
        </authorList>
    </citation>
    <scope>NUCLEOTIDE SEQUENCE [LARGE SCALE GENOMIC DNA]</scope>
    <source>
        <strain evidence="7 8">1348a</strain>
    </source>
</reference>
<dbReference type="PANTHER" id="PTHR43667:SF2">
    <property type="entry name" value="FATTY ACID C-METHYL TRANSFERASE"/>
    <property type="match status" value="1"/>
</dbReference>
<evidence type="ECO:0000256" key="5">
    <source>
        <dbReference type="ARBA" id="ARBA00023098"/>
    </source>
</evidence>
<gene>
    <name evidence="7" type="ORF">CDD82_4163</name>
</gene>
<name>A0A2C5Z2J0_9HYPO</name>
<dbReference type="Proteomes" id="UP000224854">
    <property type="component" value="Unassembled WGS sequence"/>
</dbReference>
<keyword evidence="2" id="KW-0489">Methyltransferase</keyword>
<dbReference type="SMART" id="SM00828">
    <property type="entry name" value="PKS_MT"/>
    <property type="match status" value="1"/>
</dbReference>
<dbReference type="InterPro" id="IPR020803">
    <property type="entry name" value="MeTfrase_dom"/>
</dbReference>
<dbReference type="GO" id="GO:0032259">
    <property type="term" value="P:methylation"/>
    <property type="evidence" value="ECO:0007669"/>
    <property type="project" value="UniProtKB-KW"/>
</dbReference>
<accession>A0A2C5Z2J0</accession>
<dbReference type="AlphaFoldDB" id="A0A2C5Z2J0"/>
<protein>
    <recommendedName>
        <fullName evidence="6">Polyketide synthase-like methyltransferase domain-containing protein</fullName>
    </recommendedName>
</protein>
<dbReference type="OrthoDB" id="8300214at2759"/>
<dbReference type="InterPro" id="IPR003333">
    <property type="entry name" value="CMAS"/>
</dbReference>
<dbReference type="Gene3D" id="3.40.50.150">
    <property type="entry name" value="Vaccinia Virus protein VP39"/>
    <property type="match status" value="1"/>
</dbReference>
<organism evidence="7 8">
    <name type="scientific">Ophiocordyceps australis</name>
    <dbReference type="NCBI Taxonomy" id="1399860"/>
    <lineage>
        <taxon>Eukaryota</taxon>
        <taxon>Fungi</taxon>
        <taxon>Dikarya</taxon>
        <taxon>Ascomycota</taxon>
        <taxon>Pezizomycotina</taxon>
        <taxon>Sordariomycetes</taxon>
        <taxon>Hypocreomycetidae</taxon>
        <taxon>Hypocreales</taxon>
        <taxon>Ophiocordycipitaceae</taxon>
        <taxon>Ophiocordyceps</taxon>
    </lineage>
</organism>
<dbReference type="Pfam" id="PF02353">
    <property type="entry name" value="CMAS"/>
    <property type="match status" value="1"/>
</dbReference>
<dbReference type="PANTHER" id="PTHR43667">
    <property type="entry name" value="CYCLOPROPANE-FATTY-ACYL-PHOSPHOLIPID SYNTHASE"/>
    <property type="match status" value="1"/>
</dbReference>
<comment type="caution">
    <text evidence="7">The sequence shown here is derived from an EMBL/GenBank/DDBJ whole genome shotgun (WGS) entry which is preliminary data.</text>
</comment>
<dbReference type="SUPFAM" id="SSF53335">
    <property type="entry name" value="S-adenosyl-L-methionine-dependent methyltransferases"/>
    <property type="match status" value="1"/>
</dbReference>
<keyword evidence="3" id="KW-0808">Transferase</keyword>
<evidence type="ECO:0000313" key="8">
    <source>
        <dbReference type="Proteomes" id="UP000224854"/>
    </source>
</evidence>
<evidence type="ECO:0000256" key="2">
    <source>
        <dbReference type="ARBA" id="ARBA00022603"/>
    </source>
</evidence>
<dbReference type="GO" id="GO:0008610">
    <property type="term" value="P:lipid biosynthetic process"/>
    <property type="evidence" value="ECO:0007669"/>
    <property type="project" value="InterPro"/>
</dbReference>
<keyword evidence="5" id="KW-0443">Lipid metabolism</keyword>
<sequence>MSESWSQHYARSIVCQALSRIQCGRLTLALDYRGQQADKLEFGEKKTSCTGPDGAVVVTIHDANAWVRLCQAFDLGFAEAYMLKEVDCHDLVGLFSIYLDNQEALGTGGNVLSQLIPRISRFIFNPTNTVTHARLNASFHYDTSNTLFSSFLDPTMTYSSAIWSGAPDETLESAQQHKVQTILDKLRLDESHHVLDIGCGWGTLAIEAARRSGCRVTGITLSAEQRLLAQERVQAAGLQDKVDILLCDYRHAPRIEGGYHRIVSIEMIEHVGDSHLVTFFETISDLLDPRAGIMVIQDIVMAHKVRVVTPDICTFIDRYVFPGGYIPTVNQLLRGIHDGSDGTLEVDSAESIGPHYIHTLQCWRQNFLRNWHLIRQDFVSKKQEATEQDIEAHRRRWLYYFQYCEAGFRARTIGDIIIVAARAPWPEIPSNIPH</sequence>
<dbReference type="PIRSF" id="PIRSF003085">
    <property type="entry name" value="CMAS"/>
    <property type="match status" value="1"/>
</dbReference>
<dbReference type="InterPro" id="IPR029063">
    <property type="entry name" value="SAM-dependent_MTases_sf"/>
</dbReference>
<proteinExistence type="inferred from homology"/>
<dbReference type="EMBL" id="NJEU01000338">
    <property type="protein sequence ID" value="PHH76045.1"/>
    <property type="molecule type" value="Genomic_DNA"/>
</dbReference>
<comment type="similarity">
    <text evidence="1">Belongs to the CFA/CMAS family.</text>
</comment>
<evidence type="ECO:0000313" key="7">
    <source>
        <dbReference type="EMBL" id="PHH76045.1"/>
    </source>
</evidence>
<evidence type="ECO:0000256" key="1">
    <source>
        <dbReference type="ARBA" id="ARBA00010815"/>
    </source>
</evidence>
<evidence type="ECO:0000256" key="4">
    <source>
        <dbReference type="ARBA" id="ARBA00022691"/>
    </source>
</evidence>